<dbReference type="InterPro" id="IPR012349">
    <property type="entry name" value="Split_barrel_FMN-bd"/>
</dbReference>
<dbReference type="AlphaFoldDB" id="A0A5M3W3Y7"/>
<dbReference type="Gene3D" id="2.30.110.10">
    <property type="entry name" value="Electron Transport, Fmn-binding Protein, Chain A"/>
    <property type="match status" value="1"/>
</dbReference>
<organism evidence="3 4">
    <name type="scientific">Acrocarpospora corrugata</name>
    <dbReference type="NCBI Taxonomy" id="35763"/>
    <lineage>
        <taxon>Bacteria</taxon>
        <taxon>Bacillati</taxon>
        <taxon>Actinomycetota</taxon>
        <taxon>Actinomycetes</taxon>
        <taxon>Streptosporangiales</taxon>
        <taxon>Streptosporangiaceae</taxon>
        <taxon>Acrocarpospora</taxon>
    </lineage>
</organism>
<dbReference type="EMBL" id="BLAD01000053">
    <property type="protein sequence ID" value="GES01851.1"/>
    <property type="molecule type" value="Genomic_DNA"/>
</dbReference>
<name>A0A5M3W3Y7_9ACTN</name>
<comment type="caution">
    <text evidence="3">The sequence shown here is derived from an EMBL/GenBank/DDBJ whole genome shotgun (WGS) entry which is preliminary data.</text>
</comment>
<evidence type="ECO:0000313" key="3">
    <source>
        <dbReference type="EMBL" id="GES01851.1"/>
    </source>
</evidence>
<gene>
    <name evidence="3" type="ORF">Acor_39160</name>
</gene>
<feature type="domain" description="Pyridoxamine 5'-phosphate oxidase N-terminal" evidence="2">
    <location>
        <begin position="1"/>
        <end position="96"/>
    </location>
</feature>
<keyword evidence="4" id="KW-1185">Reference proteome</keyword>
<proteinExistence type="predicted"/>
<evidence type="ECO:0000259" key="2">
    <source>
        <dbReference type="Pfam" id="PF01243"/>
    </source>
</evidence>
<feature type="compositionally biased region" description="Low complexity" evidence="1">
    <location>
        <begin position="59"/>
        <end position="70"/>
    </location>
</feature>
<protein>
    <recommendedName>
        <fullName evidence="2">Pyridoxamine 5'-phosphate oxidase N-terminal domain-containing protein</fullName>
    </recommendedName>
</protein>
<sequence length="112" mass="12353">MQLATLSPDGSPALCSLTYHATFAPDRLHFVAHEDRMHARNLRHDPRAAGAILTPDSRGATFTGTATETGSPDPVHLAPGERVFHITITEWLLFDETIHPGRPRRVIPVRGR</sequence>
<feature type="region of interest" description="Disordered" evidence="1">
    <location>
        <begin position="46"/>
        <end position="78"/>
    </location>
</feature>
<reference evidence="3 4" key="1">
    <citation type="submission" date="2019-10" db="EMBL/GenBank/DDBJ databases">
        <title>Whole genome shotgun sequence of Acrocarpospora corrugata NBRC 13972.</title>
        <authorList>
            <person name="Ichikawa N."/>
            <person name="Kimura A."/>
            <person name="Kitahashi Y."/>
            <person name="Komaki H."/>
            <person name="Oguchi A."/>
        </authorList>
    </citation>
    <scope>NUCLEOTIDE SEQUENCE [LARGE SCALE GENOMIC DNA]</scope>
    <source>
        <strain evidence="3 4">NBRC 13972</strain>
    </source>
</reference>
<evidence type="ECO:0000256" key="1">
    <source>
        <dbReference type="SAM" id="MobiDB-lite"/>
    </source>
</evidence>
<accession>A0A5M3W3Y7</accession>
<dbReference type="SUPFAM" id="SSF50475">
    <property type="entry name" value="FMN-binding split barrel"/>
    <property type="match status" value="1"/>
</dbReference>
<dbReference type="InterPro" id="IPR011576">
    <property type="entry name" value="Pyridox_Oxase_N"/>
</dbReference>
<dbReference type="Proteomes" id="UP000334990">
    <property type="component" value="Unassembled WGS sequence"/>
</dbReference>
<evidence type="ECO:0000313" key="4">
    <source>
        <dbReference type="Proteomes" id="UP000334990"/>
    </source>
</evidence>
<dbReference type="Pfam" id="PF01243">
    <property type="entry name" value="PNPOx_N"/>
    <property type="match status" value="1"/>
</dbReference>